<feature type="transmembrane region" description="Helical" evidence="2">
    <location>
        <begin position="56"/>
        <end position="78"/>
    </location>
</feature>
<keyword evidence="2" id="KW-0472">Membrane</keyword>
<dbReference type="VEuPathDB" id="TriTrypDB:TCDM_03423"/>
<feature type="transmembrane region" description="Helical" evidence="2">
    <location>
        <begin position="128"/>
        <end position="148"/>
    </location>
</feature>
<dbReference type="EMBL" id="JABDHM010000006">
    <property type="protein sequence ID" value="KAF5225454.1"/>
    <property type="molecule type" value="Genomic_DNA"/>
</dbReference>
<dbReference type="EMBL" id="PRFC01000242">
    <property type="protein sequence ID" value="PWU97562.1"/>
    <property type="molecule type" value="Genomic_DNA"/>
</dbReference>
<dbReference type="VEuPathDB" id="TriTrypDB:TCSYLVIO_001332"/>
<feature type="region of interest" description="Disordered" evidence="1">
    <location>
        <begin position="185"/>
        <end position="248"/>
    </location>
</feature>
<proteinExistence type="predicted"/>
<evidence type="ECO:0000256" key="1">
    <source>
        <dbReference type="SAM" id="MobiDB-lite"/>
    </source>
</evidence>
<dbReference type="VEuPathDB" id="TriTrypDB:TcYC6_0067810"/>
<evidence type="ECO:0000313" key="6">
    <source>
        <dbReference type="Proteomes" id="UP000583944"/>
    </source>
</evidence>
<dbReference type="VEuPathDB" id="TriTrypDB:C3747_242g57"/>
<evidence type="ECO:0000313" key="4">
    <source>
        <dbReference type="EMBL" id="PWU97562.1"/>
    </source>
</evidence>
<reference evidence="4 5" key="1">
    <citation type="journal article" date="2018" name="Microb. Genom.">
        <title>Expanding an expanded genome: long-read sequencing of Trypanosoma cruzi.</title>
        <authorList>
            <person name="Berna L."/>
            <person name="Rodriguez M."/>
            <person name="Chiribao M.L."/>
            <person name="Parodi-Talice A."/>
            <person name="Pita S."/>
            <person name="Rijo G."/>
            <person name="Alvarez-Valin F."/>
            <person name="Robello C."/>
        </authorList>
    </citation>
    <scope>NUCLEOTIDE SEQUENCE [LARGE SCALE GENOMIC DNA]</scope>
    <source>
        <strain evidence="4 5">TCC</strain>
    </source>
</reference>
<dbReference type="AlphaFoldDB" id="A0A2V2VQ63"/>
<organism evidence="4 5">
    <name type="scientific">Trypanosoma cruzi</name>
    <dbReference type="NCBI Taxonomy" id="5693"/>
    <lineage>
        <taxon>Eukaryota</taxon>
        <taxon>Discoba</taxon>
        <taxon>Euglenozoa</taxon>
        <taxon>Kinetoplastea</taxon>
        <taxon>Metakinetoplastina</taxon>
        <taxon>Trypanosomatida</taxon>
        <taxon>Trypanosomatidae</taxon>
        <taxon>Trypanosoma</taxon>
        <taxon>Schizotrypanum</taxon>
    </lineage>
</organism>
<gene>
    <name evidence="4" type="ORF">C3747_242g57</name>
    <name evidence="3" type="ORF">ECC02_001217</name>
</gene>
<reference evidence="3 6" key="2">
    <citation type="journal article" date="2019" name="Genome Biol. Evol.">
        <title>Nanopore Sequencing Significantly Improves Genome Assembly of the Protozoan Parasite Trypanosoma cruzi.</title>
        <authorList>
            <person name="Diaz-Viraque F."/>
            <person name="Pita S."/>
            <person name="Greif G."/>
            <person name="de Souza R.C.M."/>
            <person name="Iraola G."/>
            <person name="Robello C."/>
        </authorList>
    </citation>
    <scope>NUCLEOTIDE SEQUENCE [LARGE SCALE GENOMIC DNA]</scope>
    <source>
        <strain evidence="3 6">Berenice</strain>
    </source>
</reference>
<comment type="caution">
    <text evidence="4">The sequence shown here is derived from an EMBL/GenBank/DDBJ whole genome shotgun (WGS) entry which is preliminary data.</text>
</comment>
<dbReference type="VEuPathDB" id="TriTrypDB:Tc_MARK_4578"/>
<evidence type="ECO:0008006" key="7">
    <source>
        <dbReference type="Google" id="ProtNLM"/>
    </source>
</evidence>
<dbReference type="Proteomes" id="UP000583944">
    <property type="component" value="Unassembled WGS sequence"/>
</dbReference>
<feature type="transmembrane region" description="Helical" evidence="2">
    <location>
        <begin position="90"/>
        <end position="108"/>
    </location>
</feature>
<reference evidence="3" key="3">
    <citation type="submission" date="2020-04" db="EMBL/GenBank/DDBJ databases">
        <authorList>
            <person name="Diaz Viraque F."/>
        </authorList>
    </citation>
    <scope>NUCLEOTIDE SEQUENCE</scope>
    <source>
        <strain evidence="3">Berenice</strain>
    </source>
</reference>
<accession>A0A2V2VQ63</accession>
<keyword evidence="2" id="KW-1133">Transmembrane helix</keyword>
<evidence type="ECO:0000313" key="3">
    <source>
        <dbReference type="EMBL" id="KAF5225454.1"/>
    </source>
</evidence>
<dbReference type="VEuPathDB" id="TriTrypDB:ECC02_001217"/>
<name>A0A2V2VQ63_TRYCR</name>
<dbReference type="Proteomes" id="UP000246078">
    <property type="component" value="Unassembled WGS sequence"/>
</dbReference>
<dbReference type="VEuPathDB" id="TriTrypDB:TcG_02093"/>
<dbReference type="VEuPathDB" id="TriTrypDB:TcCL_ESM00206"/>
<evidence type="ECO:0000256" key="2">
    <source>
        <dbReference type="SAM" id="Phobius"/>
    </source>
</evidence>
<dbReference type="VEuPathDB" id="TriTrypDB:C4B63_2g10"/>
<protein>
    <recommendedName>
        <fullName evidence="7">Transmembrane protein</fullName>
    </recommendedName>
</protein>
<evidence type="ECO:0000313" key="5">
    <source>
        <dbReference type="Proteomes" id="UP000246078"/>
    </source>
</evidence>
<dbReference type="VEuPathDB" id="TriTrypDB:BCY84_13897"/>
<dbReference type="VEuPathDB" id="TriTrypDB:TcBrA4_0063630"/>
<dbReference type="VEuPathDB" id="TriTrypDB:TcCLB.510761.18"/>
<keyword evidence="2" id="KW-0812">Transmembrane</keyword>
<feature type="transmembrane region" description="Helical" evidence="2">
    <location>
        <begin position="16"/>
        <end position="36"/>
    </location>
</feature>
<sequence length="248" mass="28291">MVDCNIIDWMGGTSRFITCLTFFIHFIHPLFCIANYCGWVCYQVPVLGESLVQAYLGMSIVATLFYLFVASVFYMWAWRFPEPEEVSRRRRIYGIVVNLLFSDVPMFAIEVKICWDVQFASGIQGTSFLITCISFSYSAVRVWTFFMIKLIKVREPMVGAQPQFAGSVMYAADSRRRGPPSYFYNGNFAPRDGSPPDGGEAEYRKNAGISPPERPTPSDLYRRNAQYTDGRHDGEQFSTPGYQSLPRL</sequence>